<organism evidence="1 2">
    <name type="scientific">Bradyrhizobium icense</name>
    <dbReference type="NCBI Taxonomy" id="1274631"/>
    <lineage>
        <taxon>Bacteria</taxon>
        <taxon>Pseudomonadati</taxon>
        <taxon>Pseudomonadota</taxon>
        <taxon>Alphaproteobacteria</taxon>
        <taxon>Hyphomicrobiales</taxon>
        <taxon>Nitrobacteraceae</taxon>
        <taxon>Bradyrhizobium</taxon>
    </lineage>
</organism>
<dbReference type="Proteomes" id="UP000092839">
    <property type="component" value="Chromosome"/>
</dbReference>
<gene>
    <name evidence="1" type="ORF">LMTR13_07650</name>
</gene>
<name>A0A1B1UBD6_9BRAD</name>
<protein>
    <submittedName>
        <fullName evidence="1">Uncharacterized protein</fullName>
    </submittedName>
</protein>
<evidence type="ECO:0000313" key="1">
    <source>
        <dbReference type="EMBL" id="ANW00075.1"/>
    </source>
</evidence>
<accession>A0A1B1UBD6</accession>
<dbReference type="EMBL" id="CP016428">
    <property type="protein sequence ID" value="ANW00075.1"/>
    <property type="molecule type" value="Genomic_DNA"/>
</dbReference>
<sequence>MLDIPSAGLSIDLRELLTAPILVETLDPGSDFELISRFADIGQIDRQHVSAVDVLYVPSGSFGLVLACNVIGEGLLRFLRRPCSSRTRNASCGDMSVAVLDDPDGLSDELSVPISRLSLV</sequence>
<dbReference type="KEGG" id="bic:LMTR13_07650"/>
<keyword evidence="2" id="KW-1185">Reference proteome</keyword>
<evidence type="ECO:0000313" key="2">
    <source>
        <dbReference type="Proteomes" id="UP000092839"/>
    </source>
</evidence>
<reference evidence="1 2" key="1">
    <citation type="submission" date="2016-07" db="EMBL/GenBank/DDBJ databases">
        <title>Complete genome sequence of Bradyrhizobium icense LMTR 13T, a potential inoculant strain isolated from lima bean (Phaseolus lunatus) in Peru.</title>
        <authorList>
            <person name="Ormeno-Orrillo E."/>
            <person name="Duran D."/>
            <person name="Rogel M.A."/>
            <person name="Rey L."/>
            <person name="Imperial J."/>
            <person name="Ruiz-Argueso T."/>
            <person name="Martinez-Romero E."/>
        </authorList>
    </citation>
    <scope>NUCLEOTIDE SEQUENCE [LARGE SCALE GENOMIC DNA]</scope>
    <source>
        <strain evidence="1 2">LMTR 13</strain>
    </source>
</reference>
<dbReference type="AlphaFoldDB" id="A0A1B1UBD6"/>
<proteinExistence type="predicted"/>